<keyword evidence="4" id="KW-0808">Transferase</keyword>
<sequence length="417" mass="46910">MLIDKTCPTGRDIIVHVLPILAAQYVMGVLVQLRNTALLRIALLPIVPWLAWRAFSLFDFSCGDHEKAQGNSLFASHLATMCMRTSIWAMVQEPYVRDNISKDGSTSVPMAFWNAWDLLLSSRGIGWNWSRGIPVTRPSNEIKSKTQFLIYAAPRVVLYGLAFDAFTEAIRSFSPNFSSWRGDTIFDPSLPVISRYLRALEISYLTVWMAYFAMQWGYCSLAMLLVSIFRQHPSQWPPLFDKPWLSTSLSELWGQRWHQMLRFIFASCGGIPFAYLFGRSGGILGTFLMSGIFHVIEFRAVGRGGSVMAVGGFFVINGVGVLLERAWSQKVSPGRRVRGIWGWIWTFSWMALWGIPLIDQWARAGRFAADTLPGGFRPTMVLLSLVLPQGVDKGVVLKCLCFGTSLPFLVYSLFTLS</sequence>
<reference evidence="11" key="2">
    <citation type="submission" date="2015-01" db="EMBL/GenBank/DDBJ databases">
        <title>Evolutionary Origins and Diversification of the Mycorrhizal Mutualists.</title>
        <authorList>
            <consortium name="DOE Joint Genome Institute"/>
            <consortium name="Mycorrhizal Genomics Consortium"/>
            <person name="Kohler A."/>
            <person name="Kuo A."/>
            <person name="Nagy L.G."/>
            <person name="Floudas D."/>
            <person name="Copeland A."/>
            <person name="Barry K.W."/>
            <person name="Cichocki N."/>
            <person name="Veneault-Fourrey C."/>
            <person name="LaButti K."/>
            <person name="Lindquist E.A."/>
            <person name="Lipzen A."/>
            <person name="Lundell T."/>
            <person name="Morin E."/>
            <person name="Murat C."/>
            <person name="Riley R."/>
            <person name="Ohm R."/>
            <person name="Sun H."/>
            <person name="Tunlid A."/>
            <person name="Henrissat B."/>
            <person name="Grigoriev I.V."/>
            <person name="Hibbett D.S."/>
            <person name="Martin F."/>
        </authorList>
    </citation>
    <scope>NUCLEOTIDE SEQUENCE [LARGE SCALE GENOMIC DNA]</scope>
    <source>
        <strain evidence="11">441</strain>
    </source>
</reference>
<keyword evidence="6 8" id="KW-1133">Transmembrane helix</keyword>
<feature type="transmembrane region" description="Helical" evidence="8">
    <location>
        <begin position="395"/>
        <end position="414"/>
    </location>
</feature>
<comment type="pathway">
    <text evidence="2">Secondary metabolite biosynthesis.</text>
</comment>
<organism evidence="10 11">
    <name type="scientific">Pisolithus microcarpus 441</name>
    <dbReference type="NCBI Taxonomy" id="765257"/>
    <lineage>
        <taxon>Eukaryota</taxon>
        <taxon>Fungi</taxon>
        <taxon>Dikarya</taxon>
        <taxon>Basidiomycota</taxon>
        <taxon>Agaricomycotina</taxon>
        <taxon>Agaricomycetes</taxon>
        <taxon>Agaricomycetidae</taxon>
        <taxon>Boletales</taxon>
        <taxon>Sclerodermatineae</taxon>
        <taxon>Pisolithaceae</taxon>
        <taxon>Pisolithus</taxon>
    </lineage>
</organism>
<comment type="subcellular location">
    <subcellularLocation>
        <location evidence="1">Membrane</location>
        <topology evidence="1">Multi-pass membrane protein</topology>
    </subcellularLocation>
</comment>
<evidence type="ECO:0000256" key="8">
    <source>
        <dbReference type="SAM" id="Phobius"/>
    </source>
</evidence>
<dbReference type="GO" id="GO:0008374">
    <property type="term" value="F:O-acyltransferase activity"/>
    <property type="evidence" value="ECO:0007669"/>
    <property type="project" value="InterPro"/>
</dbReference>
<dbReference type="HOGENOM" id="CLU_034105_1_0_1"/>
<evidence type="ECO:0000256" key="7">
    <source>
        <dbReference type="ARBA" id="ARBA00023136"/>
    </source>
</evidence>
<dbReference type="AlphaFoldDB" id="A0A0C9Z0W8"/>
<dbReference type="InterPro" id="IPR044851">
    <property type="entry name" value="Wax_synthase"/>
</dbReference>
<dbReference type="Proteomes" id="UP000054018">
    <property type="component" value="Unassembled WGS sequence"/>
</dbReference>
<evidence type="ECO:0000256" key="1">
    <source>
        <dbReference type="ARBA" id="ARBA00004141"/>
    </source>
</evidence>
<evidence type="ECO:0000313" key="10">
    <source>
        <dbReference type="EMBL" id="KIK13628.1"/>
    </source>
</evidence>
<evidence type="ECO:0000256" key="5">
    <source>
        <dbReference type="ARBA" id="ARBA00022692"/>
    </source>
</evidence>
<comment type="similarity">
    <text evidence="3">Belongs to the wax synthase family.</text>
</comment>
<dbReference type="OrthoDB" id="1077582at2759"/>
<reference evidence="10 11" key="1">
    <citation type="submission" date="2014-04" db="EMBL/GenBank/DDBJ databases">
        <authorList>
            <consortium name="DOE Joint Genome Institute"/>
            <person name="Kuo A."/>
            <person name="Kohler A."/>
            <person name="Costa M.D."/>
            <person name="Nagy L.G."/>
            <person name="Floudas D."/>
            <person name="Copeland A."/>
            <person name="Barry K.W."/>
            <person name="Cichocki N."/>
            <person name="Veneault-Fourrey C."/>
            <person name="LaButti K."/>
            <person name="Lindquist E.A."/>
            <person name="Lipzen A."/>
            <person name="Lundell T."/>
            <person name="Morin E."/>
            <person name="Murat C."/>
            <person name="Sun H."/>
            <person name="Tunlid A."/>
            <person name="Henrissat B."/>
            <person name="Grigoriev I.V."/>
            <person name="Hibbett D.S."/>
            <person name="Martin F."/>
            <person name="Nordberg H.P."/>
            <person name="Cantor M.N."/>
            <person name="Hua S.X."/>
        </authorList>
    </citation>
    <scope>NUCLEOTIDE SEQUENCE [LARGE SCALE GENOMIC DNA]</scope>
    <source>
        <strain evidence="10 11">441</strain>
    </source>
</reference>
<gene>
    <name evidence="10" type="ORF">PISMIDRAFT_118570</name>
</gene>
<evidence type="ECO:0000256" key="6">
    <source>
        <dbReference type="ARBA" id="ARBA00022989"/>
    </source>
</evidence>
<dbReference type="InterPro" id="IPR032805">
    <property type="entry name" value="Wax_synthase_dom"/>
</dbReference>
<dbReference type="STRING" id="765257.A0A0C9Z0W8"/>
<dbReference type="GO" id="GO:0006629">
    <property type="term" value="P:lipid metabolic process"/>
    <property type="evidence" value="ECO:0007669"/>
    <property type="project" value="InterPro"/>
</dbReference>
<dbReference type="PANTHER" id="PTHR31595">
    <property type="entry name" value="LONG-CHAIN-ALCOHOL O-FATTY-ACYLTRANSFERASE 3-RELATED"/>
    <property type="match status" value="1"/>
</dbReference>
<dbReference type="PANTHER" id="PTHR31595:SF57">
    <property type="entry name" value="OS04G0481900 PROTEIN"/>
    <property type="match status" value="1"/>
</dbReference>
<evidence type="ECO:0000256" key="3">
    <source>
        <dbReference type="ARBA" id="ARBA00007282"/>
    </source>
</evidence>
<evidence type="ECO:0000259" key="9">
    <source>
        <dbReference type="Pfam" id="PF13813"/>
    </source>
</evidence>
<protein>
    <recommendedName>
        <fullName evidence="9">Wax synthase domain-containing protein</fullName>
    </recommendedName>
</protein>
<evidence type="ECO:0000313" key="11">
    <source>
        <dbReference type="Proteomes" id="UP000054018"/>
    </source>
</evidence>
<evidence type="ECO:0000256" key="2">
    <source>
        <dbReference type="ARBA" id="ARBA00005179"/>
    </source>
</evidence>
<dbReference type="Pfam" id="PF13813">
    <property type="entry name" value="MBOAT_2"/>
    <property type="match status" value="1"/>
</dbReference>
<feature type="transmembrane region" description="Helical" evidence="8">
    <location>
        <begin position="12"/>
        <end position="31"/>
    </location>
</feature>
<keyword evidence="11" id="KW-1185">Reference proteome</keyword>
<feature type="transmembrane region" description="Helical" evidence="8">
    <location>
        <begin position="205"/>
        <end position="229"/>
    </location>
</feature>
<dbReference type="EMBL" id="KN833984">
    <property type="protein sequence ID" value="KIK13628.1"/>
    <property type="molecule type" value="Genomic_DNA"/>
</dbReference>
<feature type="domain" description="Wax synthase" evidence="9">
    <location>
        <begin position="236"/>
        <end position="315"/>
    </location>
</feature>
<keyword evidence="7 8" id="KW-0472">Membrane</keyword>
<keyword evidence="5 8" id="KW-0812">Transmembrane</keyword>
<name>A0A0C9Z0W8_9AGAM</name>
<accession>A0A0C9Z0W8</accession>
<feature type="transmembrane region" description="Helical" evidence="8">
    <location>
        <begin position="260"/>
        <end position="277"/>
    </location>
</feature>
<feature type="transmembrane region" description="Helical" evidence="8">
    <location>
        <begin position="307"/>
        <end position="327"/>
    </location>
</feature>
<dbReference type="GO" id="GO:0016020">
    <property type="term" value="C:membrane"/>
    <property type="evidence" value="ECO:0007669"/>
    <property type="project" value="UniProtKB-SubCell"/>
</dbReference>
<proteinExistence type="inferred from homology"/>
<feature type="transmembrane region" description="Helical" evidence="8">
    <location>
        <begin position="339"/>
        <end position="358"/>
    </location>
</feature>
<evidence type="ECO:0000256" key="4">
    <source>
        <dbReference type="ARBA" id="ARBA00022679"/>
    </source>
</evidence>